<name>A0ABZ0KVT3_9BACL</name>
<reference evidence="1 2" key="1">
    <citation type="submission" date="2023-01" db="EMBL/GenBank/DDBJ databases">
        <title>Sporosarcina sp. nov., isolated from Korean tranditional fermented seafood 'Jeotgal'.</title>
        <authorList>
            <person name="Yang A.-I."/>
        </authorList>
    </citation>
    <scope>NUCLEOTIDE SEQUENCE [LARGE SCALE GENOMIC DNA]</scope>
    <source>
        <strain evidence="1 2">B2O-1</strain>
    </source>
</reference>
<dbReference type="InterPro" id="IPR021530">
    <property type="entry name" value="AllH-like"/>
</dbReference>
<dbReference type="RefSeq" id="WP_323691906.1">
    <property type="nucleotide sequence ID" value="NZ_CP116341.1"/>
</dbReference>
<protein>
    <submittedName>
        <fullName evidence="1">DUF2877 domain-containing protein</fullName>
    </submittedName>
</protein>
<dbReference type="Proteomes" id="UP001303532">
    <property type="component" value="Chromosome"/>
</dbReference>
<sequence length="306" mass="33947">MTRPQARRTILHATEYQQQIPFHLAKHPVCTVHSTFQNGLNIKSGDRLFFIGTVKNGRLPFGIHLSQEDLDRLLNGINENSAVSWEPNDRSLSFGETETVVSLVGGDPFDCKVSRELVTSERLADNLAMFASILLEEPRVTGLDIDIELWLTRQLEGSLANGLTEQHLSALLESMNSSNTNEIERHLRYIIGRGQGLTPSGDDHLVGLLAIHEATGILSDPFTDTLRQLVVQEALTTDIGREYLLYALNGHFSSTVVEATSALTRKTDIYMLKPLLLELLEMGHSSGTDTVFGMLLGLLALRRKTE</sequence>
<gene>
    <name evidence="1" type="ORF">PGH26_15505</name>
</gene>
<evidence type="ECO:0000313" key="1">
    <source>
        <dbReference type="EMBL" id="WOV84248.1"/>
    </source>
</evidence>
<evidence type="ECO:0000313" key="2">
    <source>
        <dbReference type="Proteomes" id="UP001303532"/>
    </source>
</evidence>
<keyword evidence="2" id="KW-1185">Reference proteome</keyword>
<dbReference type="EMBL" id="CP116341">
    <property type="protein sequence ID" value="WOV84248.1"/>
    <property type="molecule type" value="Genomic_DNA"/>
</dbReference>
<organism evidence="1 2">
    <name type="scientific">Sporosarcina jeotgali</name>
    <dbReference type="NCBI Taxonomy" id="3020056"/>
    <lineage>
        <taxon>Bacteria</taxon>
        <taxon>Bacillati</taxon>
        <taxon>Bacillota</taxon>
        <taxon>Bacilli</taxon>
        <taxon>Bacillales</taxon>
        <taxon>Caryophanaceae</taxon>
        <taxon>Sporosarcina</taxon>
    </lineage>
</organism>
<dbReference type="Pfam" id="PF11392">
    <property type="entry name" value="AllH"/>
    <property type="match status" value="1"/>
</dbReference>
<proteinExistence type="predicted"/>
<accession>A0ABZ0KVT3</accession>